<dbReference type="InterPro" id="IPR013148">
    <property type="entry name" value="Glyco_hydro_32_N"/>
</dbReference>
<dbReference type="InterPro" id="IPR023296">
    <property type="entry name" value="Glyco_hydro_beta-prop_sf"/>
</dbReference>
<keyword evidence="3" id="KW-0326">Glycosidase</keyword>
<evidence type="ECO:0000313" key="5">
    <source>
        <dbReference type="EMBL" id="MRJ47230.1"/>
    </source>
</evidence>
<sequence>MDHGLDYYAPQTCLNDQGRRIIVAWQQMWGRTNVTAELQHG</sequence>
<dbReference type="Gene3D" id="2.115.10.20">
    <property type="entry name" value="Glycosyl hydrolase domain, family 43"/>
    <property type="match status" value="1"/>
</dbReference>
<evidence type="ECO:0000256" key="3">
    <source>
        <dbReference type="ARBA" id="ARBA00023295"/>
    </source>
</evidence>
<organism evidence="5 6">
    <name type="scientific">Fundicoccus ignavus</name>
    <dbReference type="NCBI Taxonomy" id="2664442"/>
    <lineage>
        <taxon>Bacteria</taxon>
        <taxon>Bacillati</taxon>
        <taxon>Bacillota</taxon>
        <taxon>Bacilli</taxon>
        <taxon>Lactobacillales</taxon>
        <taxon>Aerococcaceae</taxon>
        <taxon>Fundicoccus</taxon>
    </lineage>
</organism>
<dbReference type="EMBL" id="WJQT01000007">
    <property type="protein sequence ID" value="MRJ47230.1"/>
    <property type="molecule type" value="Genomic_DNA"/>
</dbReference>
<proteinExistence type="inferred from homology"/>
<dbReference type="AlphaFoldDB" id="A0A844CDI4"/>
<evidence type="ECO:0000256" key="1">
    <source>
        <dbReference type="ARBA" id="ARBA00009902"/>
    </source>
</evidence>
<evidence type="ECO:0000313" key="6">
    <source>
        <dbReference type="Proteomes" id="UP000440066"/>
    </source>
</evidence>
<dbReference type="Pfam" id="PF00251">
    <property type="entry name" value="Glyco_hydro_32N"/>
    <property type="match status" value="1"/>
</dbReference>
<evidence type="ECO:0000259" key="4">
    <source>
        <dbReference type="Pfam" id="PF00251"/>
    </source>
</evidence>
<dbReference type="RefSeq" id="WP_366927781.1">
    <property type="nucleotide sequence ID" value="NZ_WJQT01000007.1"/>
</dbReference>
<dbReference type="Proteomes" id="UP000440066">
    <property type="component" value="Unassembled WGS sequence"/>
</dbReference>
<accession>A0A844CDI4</accession>
<gene>
    <name evidence="5" type="ORF">GF867_06600</name>
</gene>
<name>A0A844CDI4_9LACT</name>
<comment type="similarity">
    <text evidence="1">Belongs to the glycosyl hydrolase 32 family.</text>
</comment>
<feature type="domain" description="Glycosyl hydrolase family 32 N-terminal" evidence="4">
    <location>
        <begin position="1"/>
        <end position="33"/>
    </location>
</feature>
<dbReference type="GO" id="GO:0016798">
    <property type="term" value="F:hydrolase activity, acting on glycosyl bonds"/>
    <property type="evidence" value="ECO:0007669"/>
    <property type="project" value="UniProtKB-KW"/>
</dbReference>
<comment type="caution">
    <text evidence="5">The sequence shown here is derived from an EMBL/GenBank/DDBJ whole genome shotgun (WGS) entry which is preliminary data.</text>
</comment>
<evidence type="ECO:0000256" key="2">
    <source>
        <dbReference type="ARBA" id="ARBA00022801"/>
    </source>
</evidence>
<reference evidence="5 6" key="1">
    <citation type="submission" date="2019-11" db="EMBL/GenBank/DDBJ databases">
        <title>Characterisation of Fundicoccus ignavus gen. nov. sp. nov., a novel genus of the family Aerococcaceae from bulk tank milk.</title>
        <authorList>
            <person name="Siebert A."/>
            <person name="Huptas C."/>
            <person name="Wenning M."/>
            <person name="Scherer S."/>
            <person name="Doll E.V."/>
        </authorList>
    </citation>
    <scope>NUCLEOTIDE SEQUENCE [LARGE SCALE GENOMIC DNA]</scope>
    <source>
        <strain evidence="5 6">DSM 109652</strain>
    </source>
</reference>
<keyword evidence="2" id="KW-0378">Hydrolase</keyword>
<protein>
    <recommendedName>
        <fullName evidence="4">Glycosyl hydrolase family 32 N-terminal domain-containing protein</fullName>
    </recommendedName>
</protein>
<dbReference type="SUPFAM" id="SSF75005">
    <property type="entry name" value="Arabinanase/levansucrase/invertase"/>
    <property type="match status" value="1"/>
</dbReference>